<gene>
    <name evidence="2" type="ORF">ACFOHJ_00445</name>
</gene>
<dbReference type="RefSeq" id="WP_378217397.1">
    <property type="nucleotide sequence ID" value="NZ_JBHRTK010000001.1"/>
</dbReference>
<evidence type="ECO:0000313" key="2">
    <source>
        <dbReference type="EMBL" id="MFC3204683.1"/>
    </source>
</evidence>
<name>A0ABV7K816_9HYPH</name>
<organism evidence="2 3">
    <name type="scientific">Aquamicrobium soli</name>
    <dbReference type="NCBI Taxonomy" id="1811518"/>
    <lineage>
        <taxon>Bacteria</taxon>
        <taxon>Pseudomonadati</taxon>
        <taxon>Pseudomonadota</taxon>
        <taxon>Alphaproteobacteria</taxon>
        <taxon>Hyphomicrobiales</taxon>
        <taxon>Phyllobacteriaceae</taxon>
        <taxon>Aquamicrobium</taxon>
    </lineage>
</organism>
<evidence type="ECO:0000259" key="1">
    <source>
        <dbReference type="Pfam" id="PF24698"/>
    </source>
</evidence>
<comment type="caution">
    <text evidence="2">The sequence shown here is derived from an EMBL/GenBank/DDBJ whole genome shotgun (WGS) entry which is preliminary data.</text>
</comment>
<evidence type="ECO:0000313" key="3">
    <source>
        <dbReference type="Proteomes" id="UP001595583"/>
    </source>
</evidence>
<sequence>MSKYDPWRDYLLRQQASTVTMTFDELDALAPLPTSARTHPEWWSNENVEVTTHTQCKSWRAAGYTAQVDIVRGVVTFTRLN</sequence>
<dbReference type="EMBL" id="JBHRTK010000001">
    <property type="protein sequence ID" value="MFC3204683.1"/>
    <property type="molecule type" value="Genomic_DNA"/>
</dbReference>
<feature type="domain" description="DUF7662" evidence="1">
    <location>
        <begin position="11"/>
        <end position="78"/>
    </location>
</feature>
<dbReference type="InterPro" id="IPR056079">
    <property type="entry name" value="DUF7662"/>
</dbReference>
<dbReference type="Pfam" id="PF24698">
    <property type="entry name" value="DUF7662"/>
    <property type="match status" value="1"/>
</dbReference>
<proteinExistence type="predicted"/>
<keyword evidence="3" id="KW-1185">Reference proteome</keyword>
<accession>A0ABV7K816</accession>
<protein>
    <recommendedName>
        <fullName evidence="1">DUF7662 domain-containing protein</fullName>
    </recommendedName>
</protein>
<reference evidence="3" key="1">
    <citation type="journal article" date="2019" name="Int. J. Syst. Evol. Microbiol.">
        <title>The Global Catalogue of Microorganisms (GCM) 10K type strain sequencing project: providing services to taxonomists for standard genome sequencing and annotation.</title>
        <authorList>
            <consortium name="The Broad Institute Genomics Platform"/>
            <consortium name="The Broad Institute Genome Sequencing Center for Infectious Disease"/>
            <person name="Wu L."/>
            <person name="Ma J."/>
        </authorList>
    </citation>
    <scope>NUCLEOTIDE SEQUENCE [LARGE SCALE GENOMIC DNA]</scope>
    <source>
        <strain evidence="3">KCTC 52165</strain>
    </source>
</reference>
<dbReference type="Proteomes" id="UP001595583">
    <property type="component" value="Unassembled WGS sequence"/>
</dbReference>